<dbReference type="PANTHER" id="PTHR12429:SF14">
    <property type="entry name" value="NEURALIZED-LIKE PROTEIN 4"/>
    <property type="match status" value="1"/>
</dbReference>
<reference evidence="2" key="1">
    <citation type="submission" date="2021-01" db="UniProtKB">
        <authorList>
            <consortium name="EnsemblMetazoa"/>
        </authorList>
    </citation>
    <scope>IDENTIFICATION</scope>
</reference>
<dbReference type="PANTHER" id="PTHR12429">
    <property type="entry name" value="NEURALIZED"/>
    <property type="match status" value="1"/>
</dbReference>
<feature type="domain" description="NHR" evidence="1">
    <location>
        <begin position="274"/>
        <end position="441"/>
    </location>
</feature>
<feature type="domain" description="NHR" evidence="1">
    <location>
        <begin position="1047"/>
        <end position="1211"/>
    </location>
</feature>
<dbReference type="SMART" id="SM00588">
    <property type="entry name" value="NEUZ"/>
    <property type="match status" value="3"/>
</dbReference>
<keyword evidence="3" id="KW-1185">Reference proteome</keyword>
<name>A0A7M7J158_VARDE</name>
<dbReference type="InterPro" id="IPR037962">
    <property type="entry name" value="Neuralized"/>
</dbReference>
<proteinExistence type="predicted"/>
<protein>
    <recommendedName>
        <fullName evidence="1">NHR domain-containing protein</fullName>
    </recommendedName>
</protein>
<dbReference type="GeneID" id="111243639"/>
<sequence length="1465" mass="159119">MMTILLVQEPCGSSISVSADRRSATRRNAVQEFNNGIVLTSQALEDNELVSVTIDALVPTWTGSIQLGVTARDPRGLDTLPDSAAHLKACTWLYTGTCILYNGKQIIENYGTANLDNLAKGDRVGVVRQSNGSVHFVVNGVDQGVAASNTPSRLFAVLDLYGKCVQISINDIVPVENMNILAVPSPNSLALPMITSSSASNREQVASCMFDNFTTPPIAYQNSASDSFTSRIMTVGKRRLNASTNFMGNSRENSRASNLACCSSSGEQDTAEGPLRFHERCGSNIRLAPDLMSAERVHPIDQFNHGVILSNRPLRHNELFEIRIDALVTKWSGSLEVGVTSHSPEQLDFPETMTCMRSGTIMMNGLGILVNGMTTKTAYASTDLDHLRVGDRVGVVWRSGGHVHFVINGVDQGVAATDVPEGVYGVVDLYGRSAQVSIVVQLAQQQQQTDEDQDDDQQAMGWNSKDRLQWFQRPLCFAATDSVAFSTDLRTALFVSSGSVQSATLLSERSLRIGEAFLVRLRALPLGAHVSIGVAMRVPSTTESSVSHESGLWFFPSRGLTLDGQLFDKNYGRDVATQLKKGDRVGVFVARDTSVHFCVNDRDLGVALQLAPLPLWGVGSMLLSGPAPQTCVVSLVQPERPLIEDFRSDLLRLHTTRHGAKALVLNSGLTAVRVDPYKDFNLAIVTSDRPLYDNEIFEVVVEEMEGRWKGSLEVGVTSVPPEQMKFLPTAKDARPDTWMLSGSTMMCAGSSTSVDYAYDLNLVRVGSRVGVQRKDDGSLHYFIDGHDMGEACSGMPSTLWAVIDMYGQCARVSVVYAAQSIDQQVQSSGLSCGLTHACMSFSQQARTGGGSTSHQLNKSCGHNVVLRNDGRSACRTLGFNNGLLFSCGPLDLEELFEVQIEQIHANMLTANVIVGLTTYDPQGGPVNYRSFQELLADTRYITCLVVGRKVYSNTTLVKDNYGSPALARATGGERVGVEHCSDGTMHVYVNGEDQNVATQNLPRAMLAVFDLFGAIESVSLCSSAFVPSRHTPSCYEALPVSVCGTVVNRFLESLIGSNIQLAAGGTSAKRVASFNDAIVMSAQPLAVDQAFSVRVSRLSSAKWESSMCIGILGEIPLILPSSALEFTKLCWLIIGKSVYVNGRKVKDNYGPNLDHLKEQSTVGVLVDSSRQMHLLVNGIDQGIACGNVFASRCFALCDLYGRCEKLEVLQDNEPIGDPLEDTAIEALEKAHLDDNQGRKENLQEPRPVQIDRTRLALAACPNHQVAIYFLRYVLCLPWHLVDGQRCSCDTCLLQGNVKGKMMKKCSTFTLKTSVRSSPSWDVAFSLEIPLGAIRKCVDHGRLLARQEWGVAPVVAAGASAKHLDGKTSAPIVCATPCLRYALSRAPAHRFSPRGFSEPKESRIVLQALICPDSYQKVFLTEGGQSMGSASTVLNVSPSVQQEKWEEWHTKEKSATAVQAIIVCLD</sequence>
<dbReference type="PROSITE" id="PS51065">
    <property type="entry name" value="NHR"/>
    <property type="match status" value="5"/>
</dbReference>
<dbReference type="EnsemblMetazoa" id="XM_022789484">
    <property type="protein sequence ID" value="XP_022645219"/>
    <property type="gene ID" value="LOC111243639"/>
</dbReference>
<dbReference type="OrthoDB" id="49113at2759"/>
<feature type="domain" description="NHR" evidence="1">
    <location>
        <begin position="650"/>
        <end position="817"/>
    </location>
</feature>
<accession>A0A7M7J158</accession>
<dbReference type="InterPro" id="IPR006573">
    <property type="entry name" value="NHR_dom"/>
</dbReference>
<dbReference type="OMA" id="VMTHRSL"/>
<evidence type="ECO:0000313" key="3">
    <source>
        <dbReference type="Proteomes" id="UP000594260"/>
    </source>
</evidence>
<dbReference type="KEGG" id="vde:111243639"/>
<dbReference type="RefSeq" id="XP_022645219.1">
    <property type="nucleotide sequence ID" value="XM_022789484.1"/>
</dbReference>
<feature type="domain" description="NHR" evidence="1">
    <location>
        <begin position="853"/>
        <end position="1023"/>
    </location>
</feature>
<dbReference type="CDD" id="cd12887">
    <property type="entry name" value="SPRY_NHR_like"/>
    <property type="match status" value="5"/>
</dbReference>
<dbReference type="Pfam" id="PF07177">
    <property type="entry name" value="Neuralized"/>
    <property type="match status" value="6"/>
</dbReference>
<dbReference type="CTD" id="84461"/>
<organism evidence="2 3">
    <name type="scientific">Varroa destructor</name>
    <name type="common">Honeybee mite</name>
    <dbReference type="NCBI Taxonomy" id="109461"/>
    <lineage>
        <taxon>Eukaryota</taxon>
        <taxon>Metazoa</taxon>
        <taxon>Ecdysozoa</taxon>
        <taxon>Arthropoda</taxon>
        <taxon>Chelicerata</taxon>
        <taxon>Arachnida</taxon>
        <taxon>Acari</taxon>
        <taxon>Parasitiformes</taxon>
        <taxon>Mesostigmata</taxon>
        <taxon>Gamasina</taxon>
        <taxon>Dermanyssoidea</taxon>
        <taxon>Varroidae</taxon>
        <taxon>Varroa</taxon>
    </lineage>
</organism>
<feature type="domain" description="NHR" evidence="1">
    <location>
        <begin position="4"/>
        <end position="172"/>
    </location>
</feature>
<dbReference type="InterPro" id="IPR013320">
    <property type="entry name" value="ConA-like_dom_sf"/>
</dbReference>
<dbReference type="RefSeq" id="XP_022645218.1">
    <property type="nucleotide sequence ID" value="XM_022789483.1"/>
</dbReference>
<dbReference type="FunFam" id="2.60.120.920:FF:000001">
    <property type="entry name" value="neuralized-like protein 4 isoform X1"/>
    <property type="match status" value="4"/>
</dbReference>
<dbReference type="SUPFAM" id="SSF49899">
    <property type="entry name" value="Concanavalin A-like lectins/glucanases"/>
    <property type="match status" value="1"/>
</dbReference>
<dbReference type="GO" id="GO:0061630">
    <property type="term" value="F:ubiquitin protein ligase activity"/>
    <property type="evidence" value="ECO:0007669"/>
    <property type="project" value="TreeGrafter"/>
</dbReference>
<evidence type="ECO:0000259" key="1">
    <source>
        <dbReference type="PROSITE" id="PS51065"/>
    </source>
</evidence>
<dbReference type="EnsemblMetazoa" id="XM_022789483">
    <property type="protein sequence ID" value="XP_022645218"/>
    <property type="gene ID" value="LOC111243639"/>
</dbReference>
<dbReference type="InParanoid" id="A0A7M7J158"/>
<dbReference type="Proteomes" id="UP000594260">
    <property type="component" value="Unplaced"/>
</dbReference>
<evidence type="ECO:0000313" key="2">
    <source>
        <dbReference type="EnsemblMetazoa" id="XP_022645218"/>
    </source>
</evidence>
<dbReference type="InterPro" id="IPR043136">
    <property type="entry name" value="B30.2/SPRY_sf"/>
</dbReference>
<dbReference type="FunCoup" id="A0A7M7J158">
    <property type="interactions" value="162"/>
</dbReference>
<dbReference type="Gene3D" id="2.60.120.920">
    <property type="match status" value="6"/>
</dbReference>